<feature type="repeat" description="Pumilio" evidence="2">
    <location>
        <begin position="412"/>
        <end position="448"/>
    </location>
</feature>
<proteinExistence type="predicted"/>
<dbReference type="VEuPathDB" id="FungiDB:B9J08_004388"/>
<feature type="compositionally biased region" description="Low complexity" evidence="3">
    <location>
        <begin position="220"/>
        <end position="252"/>
    </location>
</feature>
<dbReference type="InterPro" id="IPR052645">
    <property type="entry name" value="Pumilio_domain_protein"/>
</dbReference>
<feature type="region of interest" description="Disordered" evidence="3">
    <location>
        <begin position="55"/>
        <end position="84"/>
    </location>
</feature>
<dbReference type="PANTHER" id="PTHR47093:SF1">
    <property type="entry name" value="PROTEIN JSN1-RELATED"/>
    <property type="match status" value="1"/>
</dbReference>
<evidence type="ECO:0000256" key="3">
    <source>
        <dbReference type="SAM" id="MobiDB-lite"/>
    </source>
</evidence>
<dbReference type="VEuPathDB" id="FungiDB:CJJ09_005028"/>
<dbReference type="AlphaFoldDB" id="A0A0L0NX97"/>
<evidence type="ECO:0000256" key="1">
    <source>
        <dbReference type="ARBA" id="ARBA00022737"/>
    </source>
</evidence>
<dbReference type="InterPro" id="IPR033133">
    <property type="entry name" value="PUM-HD"/>
</dbReference>
<dbReference type="InterPro" id="IPR016024">
    <property type="entry name" value="ARM-type_fold"/>
</dbReference>
<dbReference type="VEuPathDB" id="FungiDB:CJI97_004451"/>
<evidence type="ECO:0000313" key="6">
    <source>
        <dbReference type="Proteomes" id="UP000037122"/>
    </source>
</evidence>
<gene>
    <name evidence="5" type="ORF">QG37_04521</name>
</gene>
<evidence type="ECO:0000256" key="2">
    <source>
        <dbReference type="PROSITE-ProRule" id="PRU00317"/>
    </source>
</evidence>
<dbReference type="InterPro" id="IPR001313">
    <property type="entry name" value="Pumilio_RNA-bd_rpt"/>
</dbReference>
<feature type="region of interest" description="Disordered" evidence="3">
    <location>
        <begin position="709"/>
        <end position="748"/>
    </location>
</feature>
<dbReference type="VEuPathDB" id="FungiDB:CJJ07_003274"/>
<dbReference type="VEuPathDB" id="FungiDB:CJI96_0005410"/>
<keyword evidence="1" id="KW-0677">Repeat</keyword>
<dbReference type="Pfam" id="PF00806">
    <property type="entry name" value="PUF"/>
    <property type="match status" value="2"/>
</dbReference>
<evidence type="ECO:0000313" key="5">
    <source>
        <dbReference type="EMBL" id="KND98624.1"/>
    </source>
</evidence>
<dbReference type="SUPFAM" id="SSF48371">
    <property type="entry name" value="ARM repeat"/>
    <property type="match status" value="1"/>
</dbReference>
<dbReference type="PROSITE" id="PS50303">
    <property type="entry name" value="PUM_HD"/>
    <property type="match status" value="1"/>
</dbReference>
<dbReference type="Proteomes" id="UP000037122">
    <property type="component" value="Unassembled WGS sequence"/>
</dbReference>
<comment type="caution">
    <text evidence="5">The sequence shown here is derived from an EMBL/GenBank/DDBJ whole genome shotgun (WGS) entry which is preliminary data.</text>
</comment>
<dbReference type="PROSITE" id="PS50302">
    <property type="entry name" value="PUM"/>
    <property type="match status" value="3"/>
</dbReference>
<dbReference type="GO" id="GO:0000288">
    <property type="term" value="P:nuclear-transcribed mRNA catabolic process, deadenylation-dependent decay"/>
    <property type="evidence" value="ECO:0007669"/>
    <property type="project" value="TreeGrafter"/>
</dbReference>
<feature type="compositionally biased region" description="Polar residues" evidence="3">
    <location>
        <begin position="67"/>
        <end position="78"/>
    </location>
</feature>
<sequence>MFLDNLMLNIPDSAMASLGTRNRSQTYLGVALNVPELSMAANLIMLLQQAQNQGQGHALAQSRDRTQTSNQHHNTTFNLPPFRPHHDTISGTASNLYQPLLENDFNFALVVITTNFENPSLGPTSTLLLDNVPQFMDAAKLWQFIASFPGAMGNPLHGRGVIYIRMSPTNTTKLALVECSSIEVAMNLKANFNHLELVPGLILYVAFAKLSERPLASVPSSGQSQQSFKQGNGSYKNDSSNVSVKSNSGSLNRSLSKAKKARPQGSTEVDLEGIQGDLVHLVSTLSMLTSVDVNKVKLFLSDTLKYPKENYESNFGPLPDPIPVRQFDSPKLRELRKVFEATEKATSAGQSDKADKNDTETEIMTQKELESLCNSMMEELPELCYDHIGNTIVQKLFTLVESPQIKLAMVKQLAPYMTQFSIHKNGTWAIQKIINLCHDDNEQKAIIAASLKPYAVKLFNDQFGNYVLQCCLKFGPPYNNFIFEAILQNFLEISYGRFGARCIRTILETACDTKSPNRGCVTNEQMFLVAGMIVEFANELVVNNNGSLLITWFLETFTGCKSLQHDYRYELMCDKFLPQLGHLCTHKLANLTIFNILNNRTDMAVRNRIMNEIFGPFNEHDLEGMSARPPTTLLETILAENQEQTTGPLFIYKILSNPMLMNIGNELTNARYKQYIVGQVKRVLMEIQITNLQPYKKLVDEVGLSTNRLSRSGLSTRKGKRDRRGNKSHPPHHSLQPLPPHFVQPGQGMPPMGYGMPKMAMGDDGQANMMQHGYYSEMAPGAMYNGGPNDFSPMYQQRPPAPPQQLQQDINVMQQLEQLSLSSAAMGYTSNPDTPNTGHGTRFV</sequence>
<evidence type="ECO:0000259" key="4">
    <source>
        <dbReference type="PROSITE" id="PS50303"/>
    </source>
</evidence>
<dbReference type="VEuPathDB" id="FungiDB:CJJ09_005027"/>
<dbReference type="Gene3D" id="1.25.10.10">
    <property type="entry name" value="Leucine-rich Repeat Variant"/>
    <property type="match status" value="1"/>
</dbReference>
<dbReference type="VEuPathDB" id="FungiDB:CJJ09_005029"/>
<dbReference type="SMART" id="SM00025">
    <property type="entry name" value="Pumilio"/>
    <property type="match status" value="5"/>
</dbReference>
<feature type="domain" description="PUM-HD" evidence="4">
    <location>
        <begin position="310"/>
        <end position="706"/>
    </location>
</feature>
<dbReference type="VEuPathDB" id="FungiDB:QG37_04521"/>
<feature type="repeat" description="Pumilio" evidence="2">
    <location>
        <begin position="450"/>
        <end position="488"/>
    </location>
</feature>
<organism evidence="5 6">
    <name type="scientific">Candidozyma auris</name>
    <name type="common">Yeast</name>
    <name type="synonym">Candida auris</name>
    <dbReference type="NCBI Taxonomy" id="498019"/>
    <lineage>
        <taxon>Eukaryota</taxon>
        <taxon>Fungi</taxon>
        <taxon>Dikarya</taxon>
        <taxon>Ascomycota</taxon>
        <taxon>Saccharomycotina</taxon>
        <taxon>Pichiomycetes</taxon>
        <taxon>Metschnikowiaceae</taxon>
        <taxon>Candidozyma</taxon>
    </lineage>
</organism>
<accession>A0A0L0NX97</accession>
<dbReference type="EMBL" id="LGST01000031">
    <property type="protein sequence ID" value="KND98624.1"/>
    <property type="molecule type" value="Genomic_DNA"/>
</dbReference>
<dbReference type="InterPro" id="IPR011989">
    <property type="entry name" value="ARM-like"/>
</dbReference>
<dbReference type="GO" id="GO:0003729">
    <property type="term" value="F:mRNA binding"/>
    <property type="evidence" value="ECO:0007669"/>
    <property type="project" value="UniProtKB-ARBA"/>
</dbReference>
<reference evidence="6" key="1">
    <citation type="journal article" date="2015" name="BMC Genomics">
        <title>Draft genome of a commonly misdiagnosed multidrug resistant pathogen Candida auris.</title>
        <authorList>
            <person name="Chatterjee S."/>
            <person name="Alampalli S.V."/>
            <person name="Nageshan R.K."/>
            <person name="Chettiar S.T."/>
            <person name="Joshi S."/>
            <person name="Tatu U.S."/>
        </authorList>
    </citation>
    <scope>NUCLEOTIDE SEQUENCE [LARGE SCALE GENOMIC DNA]</scope>
    <source>
        <strain evidence="6">6684</strain>
    </source>
</reference>
<feature type="compositionally biased region" description="Basic residues" evidence="3">
    <location>
        <begin position="717"/>
        <end position="732"/>
    </location>
</feature>
<protein>
    <recommendedName>
        <fullName evidence="4">PUM-HD domain-containing protein</fullName>
    </recommendedName>
</protein>
<name>A0A0L0NX97_CANAR</name>
<dbReference type="PANTHER" id="PTHR47093">
    <property type="entry name" value="PROTEIN JSN1-RELATED"/>
    <property type="match status" value="1"/>
</dbReference>
<feature type="region of interest" description="Disordered" evidence="3">
    <location>
        <begin position="217"/>
        <end position="268"/>
    </location>
</feature>
<feature type="repeat" description="Pumilio" evidence="2">
    <location>
        <begin position="375"/>
        <end position="411"/>
    </location>
</feature>